<keyword evidence="1" id="KW-0732">Signal</keyword>
<dbReference type="Proteomes" id="UP000239239">
    <property type="component" value="Unassembled WGS sequence"/>
</dbReference>
<dbReference type="OrthoDB" id="7064038at2"/>
<feature type="chain" id="PRO_5015701929" evidence="1">
    <location>
        <begin position="31"/>
        <end position="576"/>
    </location>
</feature>
<accession>A0A2S6EXD8</accession>
<name>A0A2S6EXD8_LEGPN</name>
<gene>
    <name evidence="2" type="ORF">C3928_12450</name>
</gene>
<proteinExistence type="predicted"/>
<evidence type="ECO:0000313" key="3">
    <source>
        <dbReference type="Proteomes" id="UP000239239"/>
    </source>
</evidence>
<protein>
    <submittedName>
        <fullName evidence="2">Uncharacterized protein</fullName>
    </submittedName>
</protein>
<reference evidence="2 3" key="1">
    <citation type="submission" date="2018-02" db="EMBL/GenBank/DDBJ databases">
        <title>Draft genome sequences of four Legionella pneumophila clinical strains isolated in Ontario.</title>
        <authorList>
            <person name="Fortuna A."/>
            <person name="Ramnarine R."/>
            <person name="Li A."/>
            <person name="Frantz C."/>
            <person name="Mallo G."/>
        </authorList>
    </citation>
    <scope>NUCLEOTIDE SEQUENCE [LARGE SCALE GENOMIC DNA]</scope>
    <source>
        <strain evidence="2 3">LG61</strain>
    </source>
</reference>
<feature type="signal peptide" evidence="1">
    <location>
        <begin position="1"/>
        <end position="30"/>
    </location>
</feature>
<dbReference type="Gene3D" id="3.40.50.1460">
    <property type="match status" value="1"/>
</dbReference>
<comment type="caution">
    <text evidence="2">The sequence shown here is derived from an EMBL/GenBank/DDBJ whole genome shotgun (WGS) entry which is preliminary data.</text>
</comment>
<evidence type="ECO:0000313" key="2">
    <source>
        <dbReference type="EMBL" id="PPK29859.1"/>
    </source>
</evidence>
<organism evidence="2 3">
    <name type="scientific">Legionella pneumophila</name>
    <dbReference type="NCBI Taxonomy" id="446"/>
    <lineage>
        <taxon>Bacteria</taxon>
        <taxon>Pseudomonadati</taxon>
        <taxon>Pseudomonadota</taxon>
        <taxon>Gammaproteobacteria</taxon>
        <taxon>Legionellales</taxon>
        <taxon>Legionellaceae</taxon>
        <taxon>Legionella</taxon>
    </lineage>
</organism>
<sequence>MKKIKTTIHGMKMKTILSILIALHTTSTYAGQQVLVLSGGDNPGLNHYTQYLQTKTLYEHLITRFNPETVSIYFGGGNTPTAQPSPFDVHKLINTKDNQQNKEDVMFTGIIANNQQANKYNVDAFFLSSKIQQINPGDNLLLFVSDHGMPHGFLEDKNTNPYSNNCIDLWHYQKPFINNFTNAKNFSKACLSKNELSSLLTLIPSQHIIFAMSQCYSGGFHQLSVTTQDGYPIANPKICGFTSSTDDHYASGCTADANGATYQGYERSFTEWYTGHGVIDGKKIREPAKNMLVAHQNAIIEDMTVDIPLSTSDYYLLQWAKLFASKQFKSRTKHYDNNMIQSIYLNYKKRLQSSNNDALSQFIRVASASQDKIIQLMPEASEFASLSLTKQKQKISSLEKRLEQQGKELEAVWEGMMNLTLNVIMPTWEKTVNQSKNQPLNEKQQTFEKEFYQTIIKLNLYQHPYQFEMYYLQYLSEKHNDPDLVNYQKNRNTMIYEWAKTNNNEPLANAIKNWEKLNQKQLALSEHIAEEEKKKQWLKRTFTYNQIIASWVTLLAIHDEKALIDLEGLLKCQNAS</sequence>
<dbReference type="EMBL" id="PQWY01000016">
    <property type="protein sequence ID" value="PPK29859.1"/>
    <property type="molecule type" value="Genomic_DNA"/>
</dbReference>
<dbReference type="AlphaFoldDB" id="A0A2S6EXD8"/>
<evidence type="ECO:0000256" key="1">
    <source>
        <dbReference type="SAM" id="SignalP"/>
    </source>
</evidence>